<dbReference type="InterPro" id="IPR017937">
    <property type="entry name" value="Thioredoxin_CS"/>
</dbReference>
<evidence type="ECO:0000259" key="4">
    <source>
        <dbReference type="PROSITE" id="PS51352"/>
    </source>
</evidence>
<dbReference type="PROSITE" id="PS00194">
    <property type="entry name" value="THIOREDOXIN_1"/>
    <property type="match status" value="1"/>
</dbReference>
<dbReference type="EnsemblMetazoa" id="CLYHEMT008291.1">
    <property type="protein sequence ID" value="CLYHEMP008291.1"/>
    <property type="gene ID" value="CLYHEMG008291"/>
</dbReference>
<dbReference type="SUPFAM" id="SSF52833">
    <property type="entry name" value="Thioredoxin-like"/>
    <property type="match status" value="1"/>
</dbReference>
<dbReference type="GO" id="GO:0005783">
    <property type="term" value="C:endoplasmic reticulum"/>
    <property type="evidence" value="ECO:0007669"/>
    <property type="project" value="TreeGrafter"/>
</dbReference>
<organism evidence="5 6">
    <name type="scientific">Clytia hemisphaerica</name>
    <dbReference type="NCBI Taxonomy" id="252671"/>
    <lineage>
        <taxon>Eukaryota</taxon>
        <taxon>Metazoa</taxon>
        <taxon>Cnidaria</taxon>
        <taxon>Hydrozoa</taxon>
        <taxon>Hydroidolina</taxon>
        <taxon>Leptothecata</taxon>
        <taxon>Obeliida</taxon>
        <taxon>Clytiidae</taxon>
        <taxon>Clytia</taxon>
    </lineage>
</organism>
<dbReference type="Gene3D" id="3.40.30.10">
    <property type="entry name" value="Glutaredoxin"/>
    <property type="match status" value="1"/>
</dbReference>
<keyword evidence="6" id="KW-1185">Reference proteome</keyword>
<evidence type="ECO:0000313" key="5">
    <source>
        <dbReference type="EnsemblMetazoa" id="CLYHEMP008291.1"/>
    </source>
</evidence>
<dbReference type="OrthoDB" id="2121326at2759"/>
<feature type="signal peptide" evidence="3">
    <location>
        <begin position="1"/>
        <end position="26"/>
    </location>
</feature>
<feature type="domain" description="Thioredoxin" evidence="4">
    <location>
        <begin position="24"/>
        <end position="145"/>
    </location>
</feature>
<proteinExistence type="inferred from homology"/>
<dbReference type="GO" id="GO:0003756">
    <property type="term" value="F:protein disulfide isomerase activity"/>
    <property type="evidence" value="ECO:0007669"/>
    <property type="project" value="TreeGrafter"/>
</dbReference>
<reference evidence="5" key="1">
    <citation type="submission" date="2021-01" db="UniProtKB">
        <authorList>
            <consortium name="EnsemblMetazoa"/>
        </authorList>
    </citation>
    <scope>IDENTIFICATION</scope>
</reference>
<accession>A0A7M5WS10</accession>
<dbReference type="InterPro" id="IPR013766">
    <property type="entry name" value="Thioredoxin_domain"/>
</dbReference>
<dbReference type="PANTHER" id="PTHR45672">
    <property type="entry name" value="PROTEIN DISULFIDE-ISOMERASE C17H9.14C-RELATED"/>
    <property type="match status" value="1"/>
</dbReference>
<dbReference type="CDD" id="cd02961">
    <property type="entry name" value="PDI_a_family"/>
    <property type="match status" value="1"/>
</dbReference>
<dbReference type="Proteomes" id="UP000594262">
    <property type="component" value="Unplaced"/>
</dbReference>
<dbReference type="Pfam" id="PF00085">
    <property type="entry name" value="Thioredoxin"/>
    <property type="match status" value="1"/>
</dbReference>
<dbReference type="AlphaFoldDB" id="A0A7M5WS10"/>
<keyword evidence="2 3" id="KW-0732">Signal</keyword>
<name>A0A7M5WS10_9CNID</name>
<protein>
    <recommendedName>
        <fullName evidence="4">Thioredoxin domain-containing protein</fullName>
    </recommendedName>
</protein>
<evidence type="ECO:0000256" key="3">
    <source>
        <dbReference type="SAM" id="SignalP"/>
    </source>
</evidence>
<dbReference type="PANTHER" id="PTHR45672:SF3">
    <property type="entry name" value="THIOREDOXIN DOMAIN-CONTAINING PROTEIN 5"/>
    <property type="match status" value="1"/>
</dbReference>
<dbReference type="PROSITE" id="PS51352">
    <property type="entry name" value="THIOREDOXIN_2"/>
    <property type="match status" value="1"/>
</dbReference>
<feature type="chain" id="PRO_5029511792" description="Thioredoxin domain-containing protein" evidence="3">
    <location>
        <begin position="27"/>
        <end position="146"/>
    </location>
</feature>
<dbReference type="InterPro" id="IPR051063">
    <property type="entry name" value="PDI"/>
</dbReference>
<evidence type="ECO:0000256" key="1">
    <source>
        <dbReference type="ARBA" id="ARBA00006347"/>
    </source>
</evidence>
<dbReference type="InterPro" id="IPR036249">
    <property type="entry name" value="Thioredoxin-like_sf"/>
</dbReference>
<dbReference type="GO" id="GO:0006457">
    <property type="term" value="P:protein folding"/>
    <property type="evidence" value="ECO:0007669"/>
    <property type="project" value="TreeGrafter"/>
</dbReference>
<comment type="similarity">
    <text evidence="1">Belongs to the protein disulfide isomerase family.</text>
</comment>
<sequence length="146" mass="16472">MKSNYHQNFLLICITFMLCQQKSVSAKDSAPSGSEDKSEITKAEFVKYLDTNKLVVAKFYANWCPHCRDSTQQYEDAAKLIGKASNSKVKVIRIDCDQAKDVANKEKIDSLPTMVFYKNGKRIAKFDGDMKNAEEIAEWAAKTGDE</sequence>
<evidence type="ECO:0000256" key="2">
    <source>
        <dbReference type="ARBA" id="ARBA00022729"/>
    </source>
</evidence>
<evidence type="ECO:0000313" key="6">
    <source>
        <dbReference type="Proteomes" id="UP000594262"/>
    </source>
</evidence>